<evidence type="ECO:0000313" key="1">
    <source>
        <dbReference type="EMBL" id="CAA7602230.1"/>
    </source>
</evidence>
<evidence type="ECO:0000313" key="3">
    <source>
        <dbReference type="Proteomes" id="UP001071230"/>
    </source>
</evidence>
<dbReference type="EMBL" id="LR746496">
    <property type="protein sequence ID" value="CAA7602230.1"/>
    <property type="molecule type" value="Genomic_DNA"/>
</dbReference>
<accession>A0A8S0X658</accession>
<gene>
    <name evidence="2" type="ORF">DEACI_2018</name>
    <name evidence="1" type="ORF">DEACI_2903</name>
</gene>
<reference evidence="2" key="1">
    <citation type="submission" date="2014-11" db="EMBL/GenBank/DDBJ databases">
        <authorList>
            <person name="Hornung B.V."/>
        </authorList>
    </citation>
    <scope>NUCLEOTIDE SEQUENCE</scope>
    <source>
        <strain evidence="2">INE</strain>
    </source>
</reference>
<keyword evidence="3" id="KW-1185">Reference proteome</keyword>
<proteinExistence type="predicted"/>
<dbReference type="KEGG" id="aacx:DEACI_2903"/>
<protein>
    <submittedName>
        <fullName evidence="1">Uncharacterized protein</fullName>
    </submittedName>
</protein>
<dbReference type="Proteomes" id="UP001071230">
    <property type="component" value="Unassembled WGS sequence"/>
</dbReference>
<sequence length="59" mass="6776">MMKTQVRAAARPNDRKRQATIFKSITMHLVKCITRDALRSIHLTRCIVKIGSQSGYPNY</sequence>
<dbReference type="Proteomes" id="UP000836597">
    <property type="component" value="Chromosome"/>
</dbReference>
<dbReference type="EMBL" id="CDGJ01000058">
    <property type="protein sequence ID" value="CEJ07552.1"/>
    <property type="molecule type" value="Genomic_DNA"/>
</dbReference>
<dbReference type="AlphaFoldDB" id="A0A8S0X658"/>
<name>A0A8S0X658_9FIRM</name>
<reference evidence="1" key="2">
    <citation type="submission" date="2020-01" db="EMBL/GenBank/DDBJ databases">
        <authorList>
            <person name="Hornung B."/>
        </authorList>
    </citation>
    <scope>NUCLEOTIDE SEQUENCE</scope>
    <source>
        <strain evidence="1">PacBioINE</strain>
    </source>
</reference>
<evidence type="ECO:0000313" key="2">
    <source>
        <dbReference type="EMBL" id="CEJ07552.1"/>
    </source>
</evidence>
<organism evidence="1">
    <name type="scientific">Acididesulfobacillus acetoxydans</name>
    <dbReference type="NCBI Taxonomy" id="1561005"/>
    <lineage>
        <taxon>Bacteria</taxon>
        <taxon>Bacillati</taxon>
        <taxon>Bacillota</taxon>
        <taxon>Clostridia</taxon>
        <taxon>Eubacteriales</taxon>
        <taxon>Peptococcaceae</taxon>
        <taxon>Acididesulfobacillus</taxon>
    </lineage>
</organism>